<keyword evidence="1" id="KW-1133">Transmembrane helix</keyword>
<dbReference type="Proteomes" id="UP000616346">
    <property type="component" value="Unassembled WGS sequence"/>
</dbReference>
<evidence type="ECO:0000313" key="2">
    <source>
        <dbReference type="EMBL" id="MBD8003056.1"/>
    </source>
</evidence>
<evidence type="ECO:0000256" key="1">
    <source>
        <dbReference type="SAM" id="Phobius"/>
    </source>
</evidence>
<reference evidence="2 3" key="1">
    <citation type="submission" date="2020-08" db="EMBL/GenBank/DDBJ databases">
        <title>A Genomic Blueprint of the Chicken Gut Microbiome.</title>
        <authorList>
            <person name="Gilroy R."/>
            <person name="Ravi A."/>
            <person name="Getino M."/>
            <person name="Pursley I."/>
            <person name="Horton D.L."/>
            <person name="Alikhan N.-F."/>
            <person name="Baker D."/>
            <person name="Gharbi K."/>
            <person name="Hall N."/>
            <person name="Watson M."/>
            <person name="Adriaenssens E.M."/>
            <person name="Foster-Nyarko E."/>
            <person name="Jarju S."/>
            <person name="Secka A."/>
            <person name="Antonio M."/>
            <person name="Oren A."/>
            <person name="Chaudhuri R."/>
            <person name="La Ragione R.M."/>
            <person name="Hildebrand F."/>
            <person name="Pallen M.J."/>
        </authorList>
    </citation>
    <scope>NUCLEOTIDE SEQUENCE [LARGE SCALE GENOMIC DNA]</scope>
    <source>
        <strain evidence="2 3">Sa1YUN3</strain>
    </source>
</reference>
<sequence>MDKKHFAFDKTNFLLLAIGMVVIIIGFLLMSGSGSSETAFNPDIFSVRRVKVAPIVCFAGFIFMIYGILRKPADDSTSKNEH</sequence>
<dbReference type="Pfam" id="PF11297">
    <property type="entry name" value="DUF3098"/>
    <property type="match status" value="1"/>
</dbReference>
<name>A0ABR8VEM9_9BACT</name>
<proteinExistence type="predicted"/>
<comment type="caution">
    <text evidence="2">The sequence shown here is derived from an EMBL/GenBank/DDBJ whole genome shotgun (WGS) entry which is preliminary data.</text>
</comment>
<protein>
    <submittedName>
        <fullName evidence="2">DUF3098 domain-containing protein</fullName>
    </submittedName>
</protein>
<dbReference type="EMBL" id="JACSPQ010000019">
    <property type="protein sequence ID" value="MBD8003056.1"/>
    <property type="molecule type" value="Genomic_DNA"/>
</dbReference>
<keyword evidence="1" id="KW-0812">Transmembrane</keyword>
<feature type="transmembrane region" description="Helical" evidence="1">
    <location>
        <begin position="52"/>
        <end position="69"/>
    </location>
</feature>
<keyword evidence="3" id="KW-1185">Reference proteome</keyword>
<organism evidence="2 3">
    <name type="scientific">Phocaeicola faecium</name>
    <dbReference type="NCBI Taxonomy" id="2762213"/>
    <lineage>
        <taxon>Bacteria</taxon>
        <taxon>Pseudomonadati</taxon>
        <taxon>Bacteroidota</taxon>
        <taxon>Bacteroidia</taxon>
        <taxon>Bacteroidales</taxon>
        <taxon>Bacteroidaceae</taxon>
        <taxon>Phocaeicola</taxon>
    </lineage>
</organism>
<accession>A0ABR8VEM9</accession>
<gene>
    <name evidence="2" type="ORF">H9626_12675</name>
</gene>
<evidence type="ECO:0000313" key="3">
    <source>
        <dbReference type="Proteomes" id="UP000616346"/>
    </source>
</evidence>
<dbReference type="RefSeq" id="WP_178256796.1">
    <property type="nucleotide sequence ID" value="NZ_JACSPQ010000019.1"/>
</dbReference>
<feature type="transmembrane region" description="Helical" evidence="1">
    <location>
        <begin position="12"/>
        <end position="32"/>
    </location>
</feature>
<keyword evidence="1" id="KW-0472">Membrane</keyword>
<dbReference type="InterPro" id="IPR021448">
    <property type="entry name" value="DUF3098"/>
</dbReference>